<feature type="compositionally biased region" description="Low complexity" evidence="2">
    <location>
        <begin position="72"/>
        <end position="87"/>
    </location>
</feature>
<evidence type="ECO:0000313" key="4">
    <source>
        <dbReference type="Proteomes" id="UP000326458"/>
    </source>
</evidence>
<organism evidence="3 4">
    <name type="scientific">Muntiacus muntjak</name>
    <name type="common">Barking deer</name>
    <name type="synonym">Indian muntjac</name>
    <dbReference type="NCBI Taxonomy" id="9888"/>
    <lineage>
        <taxon>Eukaryota</taxon>
        <taxon>Metazoa</taxon>
        <taxon>Chordata</taxon>
        <taxon>Craniata</taxon>
        <taxon>Vertebrata</taxon>
        <taxon>Euteleostomi</taxon>
        <taxon>Mammalia</taxon>
        <taxon>Eutheria</taxon>
        <taxon>Laurasiatheria</taxon>
        <taxon>Artiodactyla</taxon>
        <taxon>Ruminantia</taxon>
        <taxon>Pecora</taxon>
        <taxon>Cervidae</taxon>
        <taxon>Muntiacinae</taxon>
        <taxon>Muntiacus</taxon>
    </lineage>
</organism>
<dbReference type="InterPro" id="IPR045059">
    <property type="entry name" value="Ribosomal_uL29_euk"/>
</dbReference>
<name>A0A5N3UZ54_MUNMU</name>
<proteinExistence type="predicted"/>
<dbReference type="PANTHER" id="PTHR45722:SF2">
    <property type="entry name" value="LARGE RIBOSOMAL SUBUNIT PROTEIN UL29-RELATED"/>
    <property type="match status" value="1"/>
</dbReference>
<dbReference type="GO" id="GO:0003735">
    <property type="term" value="F:structural constituent of ribosome"/>
    <property type="evidence" value="ECO:0007669"/>
    <property type="project" value="InterPro"/>
</dbReference>
<dbReference type="GO" id="GO:0022625">
    <property type="term" value="C:cytosolic large ribosomal subunit"/>
    <property type="evidence" value="ECO:0007669"/>
    <property type="project" value="InterPro"/>
</dbReference>
<dbReference type="Proteomes" id="UP000326458">
    <property type="component" value="Unassembled WGS sequence"/>
</dbReference>
<sequence length="87" mass="9864">MELKVELSQKWVAKVTGGTVSKLSKIQVTQNVNLRKFYTDKRNKPLDLQPKKTRGMCGRLNKHKEDLKARSSSRSKVCTSTSSRVKA</sequence>
<evidence type="ECO:0000256" key="1">
    <source>
        <dbReference type="ARBA" id="ARBA00035204"/>
    </source>
</evidence>
<accession>A0A5N3UZ54</accession>
<comment type="caution">
    <text evidence="3">The sequence shown here is derived from an EMBL/GenBank/DDBJ whole genome shotgun (WGS) entry which is preliminary data.</text>
</comment>
<dbReference type="EMBL" id="VCEA01000003">
    <property type="protein sequence ID" value="KAB0342104.1"/>
    <property type="molecule type" value="Genomic_DNA"/>
</dbReference>
<gene>
    <name evidence="3" type="ORF">FD754_019030</name>
</gene>
<dbReference type="PANTHER" id="PTHR45722">
    <property type="entry name" value="60S RIBOSOMAL PROTEIN L35"/>
    <property type="match status" value="1"/>
</dbReference>
<reference evidence="3 4" key="1">
    <citation type="submission" date="2019-06" db="EMBL/GenBank/DDBJ databases">
        <title>Discovery of a novel chromosome fission-fusion reversal in muntjac.</title>
        <authorList>
            <person name="Mudd A.B."/>
            <person name="Bredeson J.V."/>
            <person name="Baum R."/>
            <person name="Hockemeyer D."/>
            <person name="Rokhsar D.S."/>
        </authorList>
    </citation>
    <scope>NUCLEOTIDE SEQUENCE [LARGE SCALE GENOMIC DNA]</scope>
    <source>
        <strain evidence="3">UTSW_UCB_Mm</strain>
        <tissue evidence="3">Fibroblast cell line</tissue>
    </source>
</reference>
<dbReference type="GO" id="GO:0006412">
    <property type="term" value="P:translation"/>
    <property type="evidence" value="ECO:0007669"/>
    <property type="project" value="InterPro"/>
</dbReference>
<dbReference type="GO" id="GO:0003729">
    <property type="term" value="F:mRNA binding"/>
    <property type="evidence" value="ECO:0007669"/>
    <property type="project" value="TreeGrafter"/>
</dbReference>
<dbReference type="Gene3D" id="1.10.287.310">
    <property type="match status" value="1"/>
</dbReference>
<keyword evidence="4" id="KW-1185">Reference proteome</keyword>
<protein>
    <recommendedName>
        <fullName evidence="1">Large ribosomal subunit protein uL29</fullName>
    </recommendedName>
</protein>
<dbReference type="GO" id="GO:0000463">
    <property type="term" value="P:maturation of LSU-rRNA from tricistronic rRNA transcript (SSU-rRNA, 5.8S rRNA, LSU-rRNA)"/>
    <property type="evidence" value="ECO:0007669"/>
    <property type="project" value="InterPro"/>
</dbReference>
<evidence type="ECO:0000256" key="2">
    <source>
        <dbReference type="SAM" id="MobiDB-lite"/>
    </source>
</evidence>
<dbReference type="Gene3D" id="6.10.250.3450">
    <property type="match status" value="1"/>
</dbReference>
<feature type="region of interest" description="Disordered" evidence="2">
    <location>
        <begin position="43"/>
        <end position="87"/>
    </location>
</feature>
<evidence type="ECO:0000313" key="3">
    <source>
        <dbReference type="EMBL" id="KAB0342104.1"/>
    </source>
</evidence>
<dbReference type="AlphaFoldDB" id="A0A5N3UZ54"/>
<dbReference type="InterPro" id="IPR036049">
    <property type="entry name" value="Ribosomal_uL29_sf"/>
</dbReference>